<dbReference type="InterPro" id="IPR046336">
    <property type="entry name" value="Lon_prtase_N_sf"/>
</dbReference>
<dbReference type="InterPro" id="IPR015947">
    <property type="entry name" value="PUA-like_sf"/>
</dbReference>
<proteinExistence type="predicted"/>
<dbReference type="SUPFAM" id="SSF88697">
    <property type="entry name" value="PUA domain-like"/>
    <property type="match status" value="1"/>
</dbReference>
<keyword evidence="2" id="KW-0732">Signal</keyword>
<sequence>MQYGFSITCALLIARVSSAFFLPSRAPRFRLESPATAENIDQTFILPIFPLRKAVKLPTESLKLNLYEERYLLMSEHILRQAEDKRMFGAIFCSDKAQMVKAGLGPIVPIIRSGDIGLTFFVHNVDECMVPTLGGELRRRIRLLGSGIHGFQVKRVLHSGFGDETKSLPYIMVEAVPLFDITDTQLKPAVIEFLKKDIRGVDLYQSLELRDEESIENCEENITFWNNDSVDLDLLQRFAEKASKQILPSTFRQELLSFACTSKKLDESSSLLRHQALSTTSTGDRFDPTGEKASLDVSPSVWKE</sequence>
<dbReference type="EMBL" id="OU594943">
    <property type="protein sequence ID" value="CAG9284147.1"/>
    <property type="molecule type" value="Genomic_DNA"/>
</dbReference>
<evidence type="ECO:0000256" key="1">
    <source>
        <dbReference type="SAM" id="MobiDB-lite"/>
    </source>
</evidence>
<feature type="compositionally biased region" description="Basic and acidic residues" evidence="1">
    <location>
        <begin position="284"/>
        <end position="294"/>
    </location>
</feature>
<accession>A0A8J9SWW9</accession>
<protein>
    <recommendedName>
        <fullName evidence="4">Lon N-terminal domain-containing protein</fullName>
    </recommendedName>
</protein>
<feature type="signal peptide" evidence="2">
    <location>
        <begin position="1"/>
        <end position="19"/>
    </location>
</feature>
<evidence type="ECO:0000313" key="3">
    <source>
        <dbReference type="EMBL" id="CAG9284147.1"/>
    </source>
</evidence>
<dbReference type="Gene3D" id="2.30.130.40">
    <property type="entry name" value="LON domain-like"/>
    <property type="match status" value="1"/>
</dbReference>
<organism evidence="3">
    <name type="scientific">Phaeodactylum tricornutum</name>
    <name type="common">Diatom</name>
    <dbReference type="NCBI Taxonomy" id="2850"/>
    <lineage>
        <taxon>Eukaryota</taxon>
        <taxon>Sar</taxon>
        <taxon>Stramenopiles</taxon>
        <taxon>Ochrophyta</taxon>
        <taxon>Bacillariophyta</taxon>
        <taxon>Bacillariophyceae</taxon>
        <taxon>Bacillariophycidae</taxon>
        <taxon>Naviculales</taxon>
        <taxon>Phaeodactylaceae</taxon>
        <taxon>Phaeodactylum</taxon>
    </lineage>
</organism>
<reference evidence="3" key="1">
    <citation type="submission" date="2022-02" db="EMBL/GenBank/DDBJ databases">
        <authorList>
            <person name="Giguere J D."/>
        </authorList>
    </citation>
    <scope>NUCLEOTIDE SEQUENCE</scope>
    <source>
        <strain evidence="3">CCAP 1055/1</strain>
    </source>
</reference>
<evidence type="ECO:0000256" key="2">
    <source>
        <dbReference type="SAM" id="SignalP"/>
    </source>
</evidence>
<dbReference type="AlphaFoldDB" id="A0A8J9SWW9"/>
<name>A0A8J9SWW9_PHATR</name>
<feature type="region of interest" description="Disordered" evidence="1">
    <location>
        <begin position="280"/>
        <end position="304"/>
    </location>
</feature>
<gene>
    <name evidence="3" type="ORF">PTTT1_LOCUS25022</name>
</gene>
<dbReference type="Proteomes" id="UP000836788">
    <property type="component" value="Chromosome 2"/>
</dbReference>
<evidence type="ECO:0008006" key="4">
    <source>
        <dbReference type="Google" id="ProtNLM"/>
    </source>
</evidence>
<feature type="chain" id="PRO_5035461589" description="Lon N-terminal domain-containing protein" evidence="2">
    <location>
        <begin position="20"/>
        <end position="304"/>
    </location>
</feature>